<comment type="caution">
    <text evidence="1">The sequence shown here is derived from an EMBL/GenBank/DDBJ whole genome shotgun (WGS) entry which is preliminary data.</text>
</comment>
<name>A0A0F9GSI3_9ZZZZ</name>
<gene>
    <name evidence="1" type="ORF">LCGC14_2085990</name>
</gene>
<sequence length="169" mass="19436">MSRKPKPLPFKKDMRVIYLSNVYGRIAIQEAVVSMVTTKDGEPVVYTRSPDTWGGYYKRSFSPVAGMFQENPYPIWQLRPLNGDNMRKLQKRAEKASNLRSVYETAFQDMQRQVHGEAMEWERGEIEKRRAAIPNGDGFIARVIARMGFKRPAVIKVRINGEVSKIGRV</sequence>
<accession>A0A0F9GSI3</accession>
<dbReference type="EMBL" id="LAZR01025305">
    <property type="protein sequence ID" value="KKL72330.1"/>
    <property type="molecule type" value="Genomic_DNA"/>
</dbReference>
<protein>
    <submittedName>
        <fullName evidence="1">Uncharacterized protein</fullName>
    </submittedName>
</protein>
<reference evidence="1" key="1">
    <citation type="journal article" date="2015" name="Nature">
        <title>Complex archaea that bridge the gap between prokaryotes and eukaryotes.</title>
        <authorList>
            <person name="Spang A."/>
            <person name="Saw J.H."/>
            <person name="Jorgensen S.L."/>
            <person name="Zaremba-Niedzwiedzka K."/>
            <person name="Martijn J."/>
            <person name="Lind A.E."/>
            <person name="van Eijk R."/>
            <person name="Schleper C."/>
            <person name="Guy L."/>
            <person name="Ettema T.J."/>
        </authorList>
    </citation>
    <scope>NUCLEOTIDE SEQUENCE</scope>
</reference>
<organism evidence="1">
    <name type="scientific">marine sediment metagenome</name>
    <dbReference type="NCBI Taxonomy" id="412755"/>
    <lineage>
        <taxon>unclassified sequences</taxon>
        <taxon>metagenomes</taxon>
        <taxon>ecological metagenomes</taxon>
    </lineage>
</organism>
<evidence type="ECO:0000313" key="1">
    <source>
        <dbReference type="EMBL" id="KKL72330.1"/>
    </source>
</evidence>
<dbReference type="AlphaFoldDB" id="A0A0F9GSI3"/>
<proteinExistence type="predicted"/>